<reference evidence="3" key="1">
    <citation type="journal article" date="2023" name="Genome Biol. Evol.">
        <title>Long-read-based Genome Assembly of Drosophila gunungcola Reveals Fewer Chemosensory Genes in Flower-breeding Species.</title>
        <authorList>
            <person name="Negi A."/>
            <person name="Liao B.Y."/>
            <person name="Yeh S.D."/>
        </authorList>
    </citation>
    <scope>NUCLEOTIDE SEQUENCE</scope>
    <source>
        <strain evidence="3">Sukarami</strain>
    </source>
</reference>
<dbReference type="Proteomes" id="UP001059596">
    <property type="component" value="Unassembled WGS sequence"/>
</dbReference>
<feature type="signal peptide" evidence="2">
    <location>
        <begin position="1"/>
        <end position="22"/>
    </location>
</feature>
<gene>
    <name evidence="3" type="ORF">M5D96_012658</name>
</gene>
<proteinExistence type="predicted"/>
<evidence type="ECO:0000256" key="1">
    <source>
        <dbReference type="SAM" id="MobiDB-lite"/>
    </source>
</evidence>
<feature type="region of interest" description="Disordered" evidence="1">
    <location>
        <begin position="92"/>
        <end position="115"/>
    </location>
</feature>
<evidence type="ECO:0000313" key="4">
    <source>
        <dbReference type="Proteomes" id="UP001059596"/>
    </source>
</evidence>
<feature type="region of interest" description="Disordered" evidence="1">
    <location>
        <begin position="252"/>
        <end position="285"/>
    </location>
</feature>
<dbReference type="AlphaFoldDB" id="A0A9P9YDP4"/>
<organism evidence="3 4">
    <name type="scientific">Drosophila gunungcola</name>
    <name type="common">fruit fly</name>
    <dbReference type="NCBI Taxonomy" id="103775"/>
    <lineage>
        <taxon>Eukaryota</taxon>
        <taxon>Metazoa</taxon>
        <taxon>Ecdysozoa</taxon>
        <taxon>Arthropoda</taxon>
        <taxon>Hexapoda</taxon>
        <taxon>Insecta</taxon>
        <taxon>Pterygota</taxon>
        <taxon>Neoptera</taxon>
        <taxon>Endopterygota</taxon>
        <taxon>Diptera</taxon>
        <taxon>Brachycera</taxon>
        <taxon>Muscomorpha</taxon>
        <taxon>Ephydroidea</taxon>
        <taxon>Drosophilidae</taxon>
        <taxon>Drosophila</taxon>
        <taxon>Sophophora</taxon>
    </lineage>
</organism>
<evidence type="ECO:0000256" key="2">
    <source>
        <dbReference type="SAM" id="SignalP"/>
    </source>
</evidence>
<comment type="caution">
    <text evidence="3">The sequence shown here is derived from an EMBL/GenBank/DDBJ whole genome shotgun (WGS) entry which is preliminary data.</text>
</comment>
<feature type="chain" id="PRO_5040409459" evidence="2">
    <location>
        <begin position="23"/>
        <end position="415"/>
    </location>
</feature>
<keyword evidence="4" id="KW-1185">Reference proteome</keyword>
<sequence>MFAVALTMAALVLAGQQEVCRAQVSIHTDANTNSYSLKTPGLQQTFTRYYGGAAKAAQPQNPSQEEQPQGQEQLQFSFSRFPFSAFHKMRTTKARGGNGHGNRLVSEEGQWGKGHRGTQFATMKDHGHLSQNAAQFGGFSPSGQQYPAVYAQPGLRAGGRLKATPISLLQQQQQQLLAQQQHQLLAAAAPQGAVPVAGAGPGSGGVANIPSYADQMHAAFLDYQRQRTEFEQQQQQLLQKLYHYYPDVSGSSSLNPAQIQTQPQPQPQPQLQPQPQSPPSDGAGVGVAASRFAYRRPQFGSNGLQPGQPGPSGISVGPPAASPGPLRHVATGAGAGDFYSTQQHMGFMQQQQQDILRDQQQSVAQQFATSQLAPTTRQSYGMAVPMSSVLDSPAYQQSPDVSHVSFSSGNLNYSF</sequence>
<name>A0A9P9YDP4_9MUSC</name>
<feature type="compositionally biased region" description="Low complexity" evidence="1">
    <location>
        <begin position="58"/>
        <end position="72"/>
    </location>
</feature>
<feature type="compositionally biased region" description="Pro residues" evidence="1">
    <location>
        <begin position="264"/>
        <end position="278"/>
    </location>
</feature>
<protein>
    <submittedName>
        <fullName evidence="3">Uncharacterized protein</fullName>
    </submittedName>
</protein>
<feature type="region of interest" description="Disordered" evidence="1">
    <location>
        <begin position="53"/>
        <end position="72"/>
    </location>
</feature>
<keyword evidence="2" id="KW-0732">Signal</keyword>
<accession>A0A9P9YDP4</accession>
<dbReference type="EMBL" id="JAMKOV010000067">
    <property type="protein sequence ID" value="KAI8034604.1"/>
    <property type="molecule type" value="Genomic_DNA"/>
</dbReference>
<feature type="region of interest" description="Disordered" evidence="1">
    <location>
        <begin position="297"/>
        <end position="337"/>
    </location>
</feature>
<evidence type="ECO:0000313" key="3">
    <source>
        <dbReference type="EMBL" id="KAI8034604.1"/>
    </source>
</evidence>